<keyword evidence="5" id="KW-1185">Reference proteome</keyword>
<comment type="similarity">
    <text evidence="1">Belongs to the ACBP family.</text>
</comment>
<dbReference type="AlphaFoldDB" id="A0A3G2S6I8"/>
<dbReference type="PANTHER" id="PTHR23310">
    <property type="entry name" value="ACYL-COA-BINDING PROTEIN, ACBP"/>
    <property type="match status" value="1"/>
</dbReference>
<dbReference type="Gene3D" id="1.20.80.10">
    <property type="match status" value="1"/>
</dbReference>
<dbReference type="VEuPathDB" id="FungiDB:DNF11_1972"/>
<keyword evidence="2" id="KW-0446">Lipid-binding</keyword>
<dbReference type="Pfam" id="PF00887">
    <property type="entry name" value="ACBP"/>
    <property type="match status" value="1"/>
</dbReference>
<organism evidence="4 5">
    <name type="scientific">Malassezia restricta (strain ATCC 96810 / NBRC 103918 / CBS 7877)</name>
    <name type="common">Seborrheic dermatitis infection agent</name>
    <dbReference type="NCBI Taxonomy" id="425264"/>
    <lineage>
        <taxon>Eukaryota</taxon>
        <taxon>Fungi</taxon>
        <taxon>Dikarya</taxon>
        <taxon>Basidiomycota</taxon>
        <taxon>Ustilaginomycotina</taxon>
        <taxon>Malasseziomycetes</taxon>
        <taxon>Malasseziales</taxon>
        <taxon>Malasseziaceae</taxon>
        <taxon>Malassezia</taxon>
    </lineage>
</organism>
<protein>
    <submittedName>
        <fullName evidence="4">Acyl-CoA-binding protein</fullName>
    </submittedName>
</protein>
<accession>A0A3G2S6I8</accession>
<evidence type="ECO:0000313" key="4">
    <source>
        <dbReference type="EMBL" id="AYO42922.1"/>
    </source>
</evidence>
<dbReference type="FunFam" id="1.20.80.10:FF:000010">
    <property type="entry name" value="Acyl-CoA-binding domain-containing protein 5"/>
    <property type="match status" value="1"/>
</dbReference>
<evidence type="ECO:0000256" key="2">
    <source>
        <dbReference type="ARBA" id="ARBA00023121"/>
    </source>
</evidence>
<name>A0A3G2S6I8_MALR7</name>
<dbReference type="GO" id="GO:0000062">
    <property type="term" value="F:fatty-acyl-CoA binding"/>
    <property type="evidence" value="ECO:0007669"/>
    <property type="project" value="InterPro"/>
</dbReference>
<reference evidence="4 5" key="1">
    <citation type="submission" date="2018-10" db="EMBL/GenBank/DDBJ databases">
        <title>Complete genome sequence of Malassezia restricta CBS 7877.</title>
        <authorList>
            <person name="Morand S.C."/>
            <person name="Bertignac M."/>
            <person name="Iltis A."/>
            <person name="Kolder I."/>
            <person name="Pirovano W."/>
            <person name="Jourdain R."/>
            <person name="Clavaud C."/>
        </authorList>
    </citation>
    <scope>NUCLEOTIDE SEQUENCE [LARGE SCALE GENOMIC DNA]</scope>
    <source>
        <strain evidence="4 5">CBS 7877</strain>
    </source>
</reference>
<dbReference type="SUPFAM" id="SSF47027">
    <property type="entry name" value="Acyl-CoA binding protein"/>
    <property type="match status" value="1"/>
</dbReference>
<dbReference type="PROSITE" id="PS51228">
    <property type="entry name" value="ACB_2"/>
    <property type="match status" value="1"/>
</dbReference>
<dbReference type="Proteomes" id="UP000269793">
    <property type="component" value="Chromosome III"/>
</dbReference>
<proteinExistence type="inferred from homology"/>
<gene>
    <name evidence="4" type="primary">DBI_2</name>
    <name evidence="4" type="ORF">DNF11_1972</name>
</gene>
<dbReference type="GO" id="GO:0006631">
    <property type="term" value="P:fatty acid metabolic process"/>
    <property type="evidence" value="ECO:0007669"/>
    <property type="project" value="TreeGrafter"/>
</dbReference>
<dbReference type="STRING" id="425264.A0A3G2S6I8"/>
<evidence type="ECO:0000313" key="5">
    <source>
        <dbReference type="Proteomes" id="UP000269793"/>
    </source>
</evidence>
<dbReference type="PRINTS" id="PR00689">
    <property type="entry name" value="ACOABINDINGP"/>
</dbReference>
<dbReference type="InterPro" id="IPR035984">
    <property type="entry name" value="Acyl-CoA-binding_sf"/>
</dbReference>
<dbReference type="InterPro" id="IPR000582">
    <property type="entry name" value="Acyl-CoA-binding_protein"/>
</dbReference>
<dbReference type="InterPro" id="IPR014352">
    <property type="entry name" value="FERM/acyl-CoA-bd_prot_sf"/>
</dbReference>
<feature type="domain" description="ACB" evidence="3">
    <location>
        <begin position="1"/>
        <end position="76"/>
    </location>
</feature>
<sequence length="90" mass="10225">MPKNSSIKVTQTQQLKFYSLFKQANDGDCNTQRPGMLDFAGRAKWDAWNSLKGKSKEDAKKEYVEAFLEVFEPAKDDAEVSKYLEAVKNA</sequence>
<evidence type="ECO:0000256" key="1">
    <source>
        <dbReference type="ARBA" id="ARBA00005567"/>
    </source>
</evidence>
<dbReference type="EMBL" id="CP033150">
    <property type="protein sequence ID" value="AYO42922.1"/>
    <property type="molecule type" value="Genomic_DNA"/>
</dbReference>
<evidence type="ECO:0000259" key="3">
    <source>
        <dbReference type="PROSITE" id="PS51228"/>
    </source>
</evidence>
<dbReference type="OrthoDB" id="346910at2759"/>
<dbReference type="PANTHER" id="PTHR23310:SF62">
    <property type="entry name" value="ACYL-COA BINDING PROTEIN 1, ISOFORM A"/>
    <property type="match status" value="1"/>
</dbReference>